<dbReference type="PANTHER" id="PTHR30543">
    <property type="entry name" value="CHROMATE REDUCTASE"/>
    <property type="match status" value="1"/>
</dbReference>
<dbReference type="Proteomes" id="UP001597368">
    <property type="component" value="Unassembled WGS sequence"/>
</dbReference>
<dbReference type="InterPro" id="IPR050712">
    <property type="entry name" value="NAD(P)H-dep_reductase"/>
</dbReference>
<evidence type="ECO:0000313" key="2">
    <source>
        <dbReference type="EMBL" id="MFD1936795.1"/>
    </source>
</evidence>
<sequence>MINVGIIIGSTRPGRNGEAVARWVHELAAQRGDARFELVDLKDFDLPHLDEVMPAAMGRYEHPHTKVWADMIASFDAYVFVTPEYNRSTSGVLKNAIDFPYAEWNNKAAGFVGYGVDGGTRAVEHLRLVMGELHVADVRAQVALSLSADFEHFSLLRPAAHQEEAVATMLDQVIAWGTAMKAVRADRGRAVGADASCALRAQG</sequence>
<accession>A0ABW4T6R6</accession>
<keyword evidence="3" id="KW-1185">Reference proteome</keyword>
<dbReference type="Gene3D" id="3.40.50.360">
    <property type="match status" value="1"/>
</dbReference>
<keyword evidence="2" id="KW-0560">Oxidoreductase</keyword>
<evidence type="ECO:0000313" key="3">
    <source>
        <dbReference type="Proteomes" id="UP001597368"/>
    </source>
</evidence>
<organism evidence="2 3">
    <name type="scientific">Nonomuraea mangrovi</name>
    <dbReference type="NCBI Taxonomy" id="2316207"/>
    <lineage>
        <taxon>Bacteria</taxon>
        <taxon>Bacillati</taxon>
        <taxon>Actinomycetota</taxon>
        <taxon>Actinomycetes</taxon>
        <taxon>Streptosporangiales</taxon>
        <taxon>Streptosporangiaceae</taxon>
        <taxon>Nonomuraea</taxon>
    </lineage>
</organism>
<proteinExistence type="predicted"/>
<reference evidence="3" key="1">
    <citation type="journal article" date="2019" name="Int. J. Syst. Evol. Microbiol.">
        <title>The Global Catalogue of Microorganisms (GCM) 10K type strain sequencing project: providing services to taxonomists for standard genome sequencing and annotation.</title>
        <authorList>
            <consortium name="The Broad Institute Genomics Platform"/>
            <consortium name="The Broad Institute Genome Sequencing Center for Infectious Disease"/>
            <person name="Wu L."/>
            <person name="Ma J."/>
        </authorList>
    </citation>
    <scope>NUCLEOTIDE SEQUENCE [LARGE SCALE GENOMIC DNA]</scope>
    <source>
        <strain evidence="3">ICMP 6774ER</strain>
    </source>
</reference>
<name>A0ABW4T6R6_9ACTN</name>
<dbReference type="EMBL" id="JBHUFV010000052">
    <property type="protein sequence ID" value="MFD1936795.1"/>
    <property type="molecule type" value="Genomic_DNA"/>
</dbReference>
<dbReference type="SUPFAM" id="SSF52218">
    <property type="entry name" value="Flavoproteins"/>
    <property type="match status" value="1"/>
</dbReference>
<dbReference type="GO" id="GO:0016491">
    <property type="term" value="F:oxidoreductase activity"/>
    <property type="evidence" value="ECO:0007669"/>
    <property type="project" value="UniProtKB-KW"/>
</dbReference>
<dbReference type="PANTHER" id="PTHR30543:SF21">
    <property type="entry name" value="NAD(P)H-DEPENDENT FMN REDUCTASE LOT6"/>
    <property type="match status" value="1"/>
</dbReference>
<dbReference type="EC" id="1.-.-.-" evidence="2"/>
<dbReference type="InterPro" id="IPR029039">
    <property type="entry name" value="Flavoprotein-like_sf"/>
</dbReference>
<evidence type="ECO:0000259" key="1">
    <source>
        <dbReference type="Pfam" id="PF03358"/>
    </source>
</evidence>
<feature type="domain" description="NADPH-dependent FMN reductase-like" evidence="1">
    <location>
        <begin position="3"/>
        <end position="146"/>
    </location>
</feature>
<protein>
    <submittedName>
        <fullName evidence="2">NADPH-dependent FMN reductase</fullName>
        <ecNumber evidence="2">1.-.-.-</ecNumber>
    </submittedName>
</protein>
<gene>
    <name evidence="2" type="ORF">ACFSKW_35535</name>
</gene>
<dbReference type="RefSeq" id="WP_379577401.1">
    <property type="nucleotide sequence ID" value="NZ_JBHUFV010000052.1"/>
</dbReference>
<comment type="caution">
    <text evidence="2">The sequence shown here is derived from an EMBL/GenBank/DDBJ whole genome shotgun (WGS) entry which is preliminary data.</text>
</comment>
<dbReference type="InterPro" id="IPR005025">
    <property type="entry name" value="FMN_Rdtase-like_dom"/>
</dbReference>
<dbReference type="Pfam" id="PF03358">
    <property type="entry name" value="FMN_red"/>
    <property type="match status" value="1"/>
</dbReference>